<dbReference type="AlphaFoldDB" id="A0A1Y2BKF9"/>
<evidence type="ECO:0000313" key="2">
    <source>
        <dbReference type="EMBL" id="ORY35256.1"/>
    </source>
</evidence>
<accession>A0A1Y2BKF9</accession>
<sequence>MKTPPTLPAPHFQPLFRRSGSLSPAQIAPDDFADKENSPKNSIGPQSCFRQLCVSVQKSLSRLSIVEEAAQVNSQVDFGQISSDYDPGADYPKSNIASSLNSSLSRRHKSTSHRSERTSIASSMVSSITSISSAREVGGTISSKANPRVSQFSIKQGLHAFKRLIKYDHVLKIADASVIEGNGPWNDSVETSPIPTWQLDVATLDEKAVVHVMTIGKATVDLDTQEEFRRIKIYEHHIDMPNVEALSKTLVSEPTEALMVIHPILSSPESQYKLSDRILSKADAIEALSLAQISLIPLFGTWLNGLLCPELDVKASSTRIYLCGYSPDSGTVARVLKPLEPHSGREHVSSHLAHMLSSVLETYWDTHPLDGFSLAVVVPPGEKDGKVFA</sequence>
<proteinExistence type="predicted"/>
<gene>
    <name evidence="2" type="ORF">BCR33DRAFT_855726</name>
</gene>
<name>A0A1Y2BKF9_9FUNG</name>
<dbReference type="OrthoDB" id="2155951at2759"/>
<feature type="region of interest" description="Disordered" evidence="1">
    <location>
        <begin position="1"/>
        <end position="44"/>
    </location>
</feature>
<reference evidence="2 3" key="1">
    <citation type="submission" date="2016-07" db="EMBL/GenBank/DDBJ databases">
        <title>Pervasive Adenine N6-methylation of Active Genes in Fungi.</title>
        <authorList>
            <consortium name="DOE Joint Genome Institute"/>
            <person name="Mondo S.J."/>
            <person name="Dannebaum R.O."/>
            <person name="Kuo R.C."/>
            <person name="Labutti K."/>
            <person name="Haridas S."/>
            <person name="Kuo A."/>
            <person name="Salamov A."/>
            <person name="Ahrendt S.R."/>
            <person name="Lipzen A."/>
            <person name="Sullivan W."/>
            <person name="Andreopoulos W.B."/>
            <person name="Clum A."/>
            <person name="Lindquist E."/>
            <person name="Daum C."/>
            <person name="Ramamoorthy G.K."/>
            <person name="Gryganskyi A."/>
            <person name="Culley D."/>
            <person name="Magnuson J.K."/>
            <person name="James T.Y."/>
            <person name="O'Malley M.A."/>
            <person name="Stajich J.E."/>
            <person name="Spatafora J.W."/>
            <person name="Visel A."/>
            <person name="Grigoriev I.V."/>
        </authorList>
    </citation>
    <scope>NUCLEOTIDE SEQUENCE [LARGE SCALE GENOMIC DNA]</scope>
    <source>
        <strain evidence="2 3">JEL800</strain>
    </source>
</reference>
<evidence type="ECO:0000313" key="3">
    <source>
        <dbReference type="Proteomes" id="UP000193642"/>
    </source>
</evidence>
<evidence type="ECO:0000256" key="1">
    <source>
        <dbReference type="SAM" id="MobiDB-lite"/>
    </source>
</evidence>
<feature type="region of interest" description="Disordered" evidence="1">
    <location>
        <begin position="96"/>
        <end position="119"/>
    </location>
</feature>
<keyword evidence="3" id="KW-1185">Reference proteome</keyword>
<comment type="caution">
    <text evidence="2">The sequence shown here is derived from an EMBL/GenBank/DDBJ whole genome shotgun (WGS) entry which is preliminary data.</text>
</comment>
<protein>
    <submittedName>
        <fullName evidence="2">Uncharacterized protein</fullName>
    </submittedName>
</protein>
<organism evidence="2 3">
    <name type="scientific">Rhizoclosmatium globosum</name>
    <dbReference type="NCBI Taxonomy" id="329046"/>
    <lineage>
        <taxon>Eukaryota</taxon>
        <taxon>Fungi</taxon>
        <taxon>Fungi incertae sedis</taxon>
        <taxon>Chytridiomycota</taxon>
        <taxon>Chytridiomycota incertae sedis</taxon>
        <taxon>Chytridiomycetes</taxon>
        <taxon>Chytridiales</taxon>
        <taxon>Chytriomycetaceae</taxon>
        <taxon>Rhizoclosmatium</taxon>
    </lineage>
</organism>
<dbReference type="Proteomes" id="UP000193642">
    <property type="component" value="Unassembled WGS sequence"/>
</dbReference>
<dbReference type="EMBL" id="MCGO01000060">
    <property type="protein sequence ID" value="ORY35256.1"/>
    <property type="molecule type" value="Genomic_DNA"/>
</dbReference>